<dbReference type="SUPFAM" id="SSF51556">
    <property type="entry name" value="Metallo-dependent hydrolases"/>
    <property type="match status" value="1"/>
</dbReference>
<evidence type="ECO:0000313" key="6">
    <source>
        <dbReference type="EMBL" id="SHE57970.1"/>
    </source>
</evidence>
<dbReference type="GO" id="GO:0016814">
    <property type="term" value="F:hydrolase activity, acting on carbon-nitrogen (but not peptide) bonds, in cyclic amidines"/>
    <property type="evidence" value="ECO:0007669"/>
    <property type="project" value="UniProtKB-ARBA"/>
</dbReference>
<dbReference type="CDD" id="cd01298">
    <property type="entry name" value="ATZ_TRZ_like"/>
    <property type="match status" value="1"/>
</dbReference>
<dbReference type="InterPro" id="IPR032466">
    <property type="entry name" value="Metal_Hydrolase"/>
</dbReference>
<dbReference type="InterPro" id="IPR011059">
    <property type="entry name" value="Metal-dep_hydrolase_composite"/>
</dbReference>
<dbReference type="NCBIfam" id="NF006549">
    <property type="entry name" value="PRK09045.1"/>
    <property type="match status" value="1"/>
</dbReference>
<dbReference type="RefSeq" id="WP_072755280.1">
    <property type="nucleotide sequence ID" value="NZ_FQUK01000008.1"/>
</dbReference>
<evidence type="ECO:0000256" key="2">
    <source>
        <dbReference type="ARBA" id="ARBA00022723"/>
    </source>
</evidence>
<proteinExistence type="inferred from homology"/>
<dbReference type="AlphaFoldDB" id="A0A1M4UN15"/>
<keyword evidence="4" id="KW-0862">Zinc</keyword>
<gene>
    <name evidence="6" type="ORF">SAMN02745204_00735</name>
</gene>
<dbReference type="GO" id="GO:0046872">
    <property type="term" value="F:metal ion binding"/>
    <property type="evidence" value="ECO:0007669"/>
    <property type="project" value="UniProtKB-KW"/>
</dbReference>
<keyword evidence="7" id="KW-1185">Reference proteome</keyword>
<protein>
    <submittedName>
        <fullName evidence="6">Cytosine/adenosine deaminase</fullName>
    </submittedName>
</protein>
<keyword evidence="3" id="KW-0378">Hydrolase</keyword>
<dbReference type="InterPro" id="IPR050287">
    <property type="entry name" value="MTA/SAH_deaminase"/>
</dbReference>
<sequence>MTEHAPQPCDLLIEAGWVVPVVPHGVILPDHAVAVSGSRIVAVLPRAQARARFAPAQTVARPQAALIPGLVNAHTHNPMTLLRGVADDLPLMTWLREHIWPVEGALVGPEFVADGVTLAIAEMLRGGTTCANENYFFPDVQAAVYSKHGFRARVGLPVIDFPTAWAASDDEYFARAIEVHDTWRDDPLVAMAFAPHAPYSVSDANFERVRMLADQLDLPVHLHTHETAQEIEDSLKQYGLRPLARLDRLGLVNDRLIAVHMTQLTDAEIRLCAERGVSVVHCPESNLKLASGFCPACALLKAGVNLAIGTDGCASNNDLDMFGETRTAALLGKAVAHDAAGFSAFEALHAATLGGARALGFEHLIGSIEPGKQADLVCVDLAPLETQPLHHIVSQLVYAAGRHQVSDVWIAGQPKLRQRELVDMDTEALLAKVGHWQARIAQVRAH</sequence>
<comment type="similarity">
    <text evidence="1">Belongs to the metallo-dependent hydrolases superfamily. ATZ/TRZ family.</text>
</comment>
<dbReference type="GO" id="GO:0019239">
    <property type="term" value="F:deaminase activity"/>
    <property type="evidence" value="ECO:0007669"/>
    <property type="project" value="UniProtKB-ARBA"/>
</dbReference>
<dbReference type="SUPFAM" id="SSF51338">
    <property type="entry name" value="Composite domain of metallo-dependent hydrolases"/>
    <property type="match status" value="1"/>
</dbReference>
<dbReference type="FunFam" id="3.20.20.140:FF:000014">
    <property type="entry name" value="5-methylthioadenosine/S-adenosylhomocysteine deaminase"/>
    <property type="match status" value="1"/>
</dbReference>
<dbReference type="PANTHER" id="PTHR43794:SF11">
    <property type="entry name" value="AMIDOHYDROLASE-RELATED DOMAIN-CONTAINING PROTEIN"/>
    <property type="match status" value="1"/>
</dbReference>
<dbReference type="Proteomes" id="UP000242857">
    <property type="component" value="Unassembled WGS sequence"/>
</dbReference>
<feature type="domain" description="Amidohydrolase-related" evidence="5">
    <location>
        <begin position="66"/>
        <end position="413"/>
    </location>
</feature>
<dbReference type="Gene3D" id="3.20.20.140">
    <property type="entry name" value="Metal-dependent hydrolases"/>
    <property type="match status" value="1"/>
</dbReference>
<dbReference type="PANTHER" id="PTHR43794">
    <property type="entry name" value="AMINOHYDROLASE SSNA-RELATED"/>
    <property type="match status" value="1"/>
</dbReference>
<accession>A0A1M4UN15</accession>
<dbReference type="InterPro" id="IPR006680">
    <property type="entry name" value="Amidohydro-rel"/>
</dbReference>
<name>A0A1M4UN15_9GAMM</name>
<evidence type="ECO:0000256" key="4">
    <source>
        <dbReference type="ARBA" id="ARBA00022833"/>
    </source>
</evidence>
<evidence type="ECO:0000313" key="7">
    <source>
        <dbReference type="Proteomes" id="UP000242857"/>
    </source>
</evidence>
<dbReference type="Pfam" id="PF01979">
    <property type="entry name" value="Amidohydro_1"/>
    <property type="match status" value="1"/>
</dbReference>
<dbReference type="STRING" id="213588.SAMN02745204_00735"/>
<reference evidence="7" key="1">
    <citation type="submission" date="2016-11" db="EMBL/GenBank/DDBJ databases">
        <authorList>
            <person name="Varghese N."/>
            <person name="Submissions S."/>
        </authorList>
    </citation>
    <scope>NUCLEOTIDE SEQUENCE [LARGE SCALE GENOMIC DNA]</scope>
    <source>
        <strain evidence="7">DSM 14834</strain>
    </source>
</reference>
<organism evidence="6 7">
    <name type="scientific">Thermomonas hydrothermalis</name>
    <dbReference type="NCBI Taxonomy" id="213588"/>
    <lineage>
        <taxon>Bacteria</taxon>
        <taxon>Pseudomonadati</taxon>
        <taxon>Pseudomonadota</taxon>
        <taxon>Gammaproteobacteria</taxon>
        <taxon>Lysobacterales</taxon>
        <taxon>Lysobacteraceae</taxon>
        <taxon>Thermomonas</taxon>
    </lineage>
</organism>
<dbReference type="EMBL" id="FQUK01000008">
    <property type="protein sequence ID" value="SHE57970.1"/>
    <property type="molecule type" value="Genomic_DNA"/>
</dbReference>
<evidence type="ECO:0000256" key="3">
    <source>
        <dbReference type="ARBA" id="ARBA00022801"/>
    </source>
</evidence>
<dbReference type="OrthoDB" id="9807210at2"/>
<evidence type="ECO:0000256" key="1">
    <source>
        <dbReference type="ARBA" id="ARBA00006745"/>
    </source>
</evidence>
<dbReference type="Gene3D" id="2.30.40.10">
    <property type="entry name" value="Urease, subunit C, domain 1"/>
    <property type="match status" value="1"/>
</dbReference>
<keyword evidence="2" id="KW-0479">Metal-binding</keyword>
<evidence type="ECO:0000259" key="5">
    <source>
        <dbReference type="Pfam" id="PF01979"/>
    </source>
</evidence>